<evidence type="ECO:0000256" key="1">
    <source>
        <dbReference type="ARBA" id="ARBA00007598"/>
    </source>
</evidence>
<dbReference type="InterPro" id="IPR013328">
    <property type="entry name" value="6PGD_dom2"/>
</dbReference>
<evidence type="ECO:0000259" key="2">
    <source>
        <dbReference type="Pfam" id="PF03446"/>
    </source>
</evidence>
<dbReference type="InterPro" id="IPR036291">
    <property type="entry name" value="NAD(P)-bd_dom_sf"/>
</dbReference>
<dbReference type="InterPro" id="IPR008927">
    <property type="entry name" value="6-PGluconate_DH-like_C_sf"/>
</dbReference>
<sequence>MGETFTNVGVVSIGEMGLGIASLLIDHGYKVFTYAADRSQNTQSRARKAGVELSPSMEDLVSSCSAILSIVPPRDAKTTAQRIVSALSPMAGSRSSPLYYVDLNAVSPNSAVEINALLSANPNIRHVDGGIIGGVPYSKERGADGKPNWHCPSLIVSGQHEIPDKALAAALNVQHLNLPIGSATGLKMCFACTTKGFISLAIQSFTTAHELGVMGELREYLRKYNPSTLALAEKGLVTMPSKAYRWEHEMLEIADTMAENGGFGKELFQGVAEVYRTVAEDSELGKEQPDARVRGKTIEDVTQLLSEGLKAKKLKSE</sequence>
<evidence type="ECO:0000313" key="5">
    <source>
        <dbReference type="Proteomes" id="UP000664132"/>
    </source>
</evidence>
<dbReference type="Gene3D" id="1.10.1040.10">
    <property type="entry name" value="N-(1-d-carboxylethyl)-l-norvaline Dehydrogenase, domain 2"/>
    <property type="match status" value="1"/>
</dbReference>
<organism evidence="4 5">
    <name type="scientific">Cadophora malorum</name>
    <dbReference type="NCBI Taxonomy" id="108018"/>
    <lineage>
        <taxon>Eukaryota</taxon>
        <taxon>Fungi</taxon>
        <taxon>Dikarya</taxon>
        <taxon>Ascomycota</taxon>
        <taxon>Pezizomycotina</taxon>
        <taxon>Leotiomycetes</taxon>
        <taxon>Helotiales</taxon>
        <taxon>Ploettnerulaceae</taxon>
        <taxon>Cadophora</taxon>
    </lineage>
</organism>
<dbReference type="AlphaFoldDB" id="A0A8H7W8L4"/>
<evidence type="ECO:0000313" key="4">
    <source>
        <dbReference type="EMBL" id="KAG4421225.1"/>
    </source>
</evidence>
<dbReference type="PANTHER" id="PTHR43580">
    <property type="entry name" value="OXIDOREDUCTASE GLYR1-RELATED"/>
    <property type="match status" value="1"/>
</dbReference>
<dbReference type="Proteomes" id="UP000664132">
    <property type="component" value="Unassembled WGS sequence"/>
</dbReference>
<dbReference type="SUPFAM" id="SSF51735">
    <property type="entry name" value="NAD(P)-binding Rossmann-fold domains"/>
    <property type="match status" value="1"/>
</dbReference>
<dbReference type="GO" id="GO:0003677">
    <property type="term" value="F:DNA binding"/>
    <property type="evidence" value="ECO:0007669"/>
    <property type="project" value="TreeGrafter"/>
</dbReference>
<accession>A0A8H7W8L4</accession>
<reference evidence="4" key="1">
    <citation type="submission" date="2021-02" db="EMBL/GenBank/DDBJ databases">
        <title>Genome sequence Cadophora malorum strain M34.</title>
        <authorList>
            <person name="Stefanovic E."/>
            <person name="Vu D."/>
            <person name="Scully C."/>
            <person name="Dijksterhuis J."/>
            <person name="Roader J."/>
            <person name="Houbraken J."/>
        </authorList>
    </citation>
    <scope>NUCLEOTIDE SEQUENCE</scope>
    <source>
        <strain evidence="4">M34</strain>
    </source>
</reference>
<dbReference type="GO" id="GO:0050661">
    <property type="term" value="F:NADP binding"/>
    <property type="evidence" value="ECO:0007669"/>
    <property type="project" value="InterPro"/>
</dbReference>
<dbReference type="OrthoDB" id="9988102at2759"/>
<dbReference type="InterPro" id="IPR051265">
    <property type="entry name" value="HIBADH-related_NP60_sf"/>
</dbReference>
<dbReference type="Gene3D" id="3.40.50.720">
    <property type="entry name" value="NAD(P)-binding Rossmann-like Domain"/>
    <property type="match status" value="1"/>
</dbReference>
<dbReference type="SUPFAM" id="SSF48179">
    <property type="entry name" value="6-phosphogluconate dehydrogenase C-terminal domain-like"/>
    <property type="match status" value="1"/>
</dbReference>
<dbReference type="GO" id="GO:0000785">
    <property type="term" value="C:chromatin"/>
    <property type="evidence" value="ECO:0007669"/>
    <property type="project" value="TreeGrafter"/>
</dbReference>
<proteinExistence type="inferred from homology"/>
<evidence type="ECO:0008006" key="6">
    <source>
        <dbReference type="Google" id="ProtNLM"/>
    </source>
</evidence>
<protein>
    <recommendedName>
        <fullName evidence="6">6-phosphogluconate dehydrogenase C-terminal domain-like protein</fullName>
    </recommendedName>
</protein>
<comment type="caution">
    <text evidence="4">The sequence shown here is derived from an EMBL/GenBank/DDBJ whole genome shotgun (WGS) entry which is preliminary data.</text>
</comment>
<dbReference type="Pfam" id="PF09130">
    <property type="entry name" value="DUF1932"/>
    <property type="match status" value="1"/>
</dbReference>
<gene>
    <name evidence="4" type="ORF">IFR04_005636</name>
</gene>
<evidence type="ECO:0000259" key="3">
    <source>
        <dbReference type="Pfam" id="PF09130"/>
    </source>
</evidence>
<dbReference type="GO" id="GO:0140673">
    <property type="term" value="P:transcription elongation-coupled chromatin remodeling"/>
    <property type="evidence" value="ECO:0007669"/>
    <property type="project" value="TreeGrafter"/>
</dbReference>
<feature type="domain" description="Phosphogluconate dehydrogenase NAD-binding putative C-terminal" evidence="3">
    <location>
        <begin position="208"/>
        <end position="278"/>
    </location>
</feature>
<dbReference type="PANTHER" id="PTHR43580:SF2">
    <property type="entry name" value="CYTOKINE-LIKE NUCLEAR FACTOR N-PAC"/>
    <property type="match status" value="1"/>
</dbReference>
<comment type="similarity">
    <text evidence="1">Belongs to the HIBADH-related family. NP60 subfamily.</text>
</comment>
<dbReference type="EMBL" id="JAFJYH010000069">
    <property type="protein sequence ID" value="KAG4421225.1"/>
    <property type="molecule type" value="Genomic_DNA"/>
</dbReference>
<feature type="domain" description="6-phosphogluconate dehydrogenase NADP-binding" evidence="2">
    <location>
        <begin position="7"/>
        <end position="136"/>
    </location>
</feature>
<name>A0A8H7W8L4_9HELO</name>
<keyword evidence="5" id="KW-1185">Reference proteome</keyword>
<dbReference type="Pfam" id="PF03446">
    <property type="entry name" value="NAD_binding_2"/>
    <property type="match status" value="1"/>
</dbReference>
<dbReference type="InterPro" id="IPR015814">
    <property type="entry name" value="Pgluconate_DH_NAD-bd_C"/>
</dbReference>
<dbReference type="GO" id="GO:0031491">
    <property type="term" value="F:nucleosome binding"/>
    <property type="evidence" value="ECO:0007669"/>
    <property type="project" value="TreeGrafter"/>
</dbReference>
<dbReference type="InterPro" id="IPR006115">
    <property type="entry name" value="6PGDH_NADP-bd"/>
</dbReference>